<dbReference type="InterPro" id="IPR009928">
    <property type="entry name" value="DnaI_N"/>
</dbReference>
<dbReference type="InterPro" id="IPR002611">
    <property type="entry name" value="IstB_ATP-bd"/>
</dbReference>
<dbReference type="NCBIfam" id="NF006505">
    <property type="entry name" value="PRK08939.1"/>
    <property type="match status" value="1"/>
</dbReference>
<evidence type="ECO:0000313" key="3">
    <source>
        <dbReference type="Proteomes" id="UP000215145"/>
    </source>
</evidence>
<reference evidence="2 3" key="1">
    <citation type="submission" date="2017-07" db="EMBL/GenBank/DDBJ databases">
        <title>Paenibacillus herberti R33 genome sequencing and assembly.</title>
        <authorList>
            <person name="Su W."/>
        </authorList>
    </citation>
    <scope>NUCLEOTIDE SEQUENCE [LARGE SCALE GENOMIC DNA]</scope>
    <source>
        <strain evidence="2 3">R33</strain>
    </source>
</reference>
<dbReference type="SMART" id="SM00382">
    <property type="entry name" value="AAA"/>
    <property type="match status" value="1"/>
</dbReference>
<keyword evidence="3" id="KW-1185">Reference proteome</keyword>
<dbReference type="Pfam" id="PF01695">
    <property type="entry name" value="IstB_IS21"/>
    <property type="match status" value="1"/>
</dbReference>
<sequence>MESLKDLLNSMPGGNKIRAKASEQLSELMNDPKVRKLQEQFPELNEDVLRRNSNSVYQYVREHRNCTECPGLDQCPNDYQGHYTLLSADSSAGELRLIDRKTACRKFIARRNEEQIRSRIRSFYVSERTLADSYSADEILMKDRARSQAVMKLLEYIRRTKEQGLQTEGLYLTGSFGTGKTFLMGYMLGELAKIGYSGVIVYMPDFVEDLKAMFGEPARLKETIDLMKEADILIFDDIGAENLSPWVRDHVMGAILNYRMERKPTFYTSNHALDDLEQHFSFTSKDGEEYHKGRRIMDRIRPFVDVILVKGTNKRGRKEEGGGAG</sequence>
<dbReference type="EMBL" id="NMUQ01000004">
    <property type="protein sequence ID" value="OXM13057.1"/>
    <property type="molecule type" value="Genomic_DNA"/>
</dbReference>
<name>A0A229NT33_9BACL</name>
<organism evidence="2 3">
    <name type="scientific">Paenibacillus herberti</name>
    <dbReference type="NCBI Taxonomy" id="1619309"/>
    <lineage>
        <taxon>Bacteria</taxon>
        <taxon>Bacillati</taxon>
        <taxon>Bacillota</taxon>
        <taxon>Bacilli</taxon>
        <taxon>Bacillales</taxon>
        <taxon>Paenibacillaceae</taxon>
        <taxon>Paenibacillus</taxon>
    </lineage>
</organism>
<dbReference type="InterPro" id="IPR003593">
    <property type="entry name" value="AAA+_ATPase"/>
</dbReference>
<dbReference type="GO" id="GO:0006260">
    <property type="term" value="P:DNA replication"/>
    <property type="evidence" value="ECO:0007669"/>
    <property type="project" value="TreeGrafter"/>
</dbReference>
<protein>
    <submittedName>
        <fullName evidence="2">AAA family ATPase</fullName>
    </submittedName>
</protein>
<gene>
    <name evidence="2" type="ORF">CGZ75_23020</name>
</gene>
<dbReference type="AlphaFoldDB" id="A0A229NT33"/>
<dbReference type="Gene3D" id="3.40.50.300">
    <property type="entry name" value="P-loop containing nucleotide triphosphate hydrolases"/>
    <property type="match status" value="1"/>
</dbReference>
<dbReference type="SUPFAM" id="SSF52540">
    <property type="entry name" value="P-loop containing nucleoside triphosphate hydrolases"/>
    <property type="match status" value="1"/>
</dbReference>
<dbReference type="GO" id="GO:0005524">
    <property type="term" value="F:ATP binding"/>
    <property type="evidence" value="ECO:0007669"/>
    <property type="project" value="InterPro"/>
</dbReference>
<accession>A0A229NT33</accession>
<dbReference type="RefSeq" id="WP_089526705.1">
    <property type="nucleotide sequence ID" value="NZ_NMUQ01000004.1"/>
</dbReference>
<dbReference type="PANTHER" id="PTHR30050">
    <property type="entry name" value="CHROMOSOMAL REPLICATION INITIATOR PROTEIN DNAA"/>
    <property type="match status" value="1"/>
</dbReference>
<evidence type="ECO:0000313" key="2">
    <source>
        <dbReference type="EMBL" id="OXM13057.1"/>
    </source>
</evidence>
<dbReference type="InterPro" id="IPR027417">
    <property type="entry name" value="P-loop_NTPase"/>
</dbReference>
<feature type="domain" description="AAA+ ATPase" evidence="1">
    <location>
        <begin position="166"/>
        <end position="312"/>
    </location>
</feature>
<dbReference type="Pfam" id="PF07319">
    <property type="entry name" value="DnaI_N"/>
    <property type="match status" value="1"/>
</dbReference>
<dbReference type="CDD" id="cd00009">
    <property type="entry name" value="AAA"/>
    <property type="match status" value="1"/>
</dbReference>
<comment type="caution">
    <text evidence="2">The sequence shown here is derived from an EMBL/GenBank/DDBJ whole genome shotgun (WGS) entry which is preliminary data.</text>
</comment>
<evidence type="ECO:0000259" key="1">
    <source>
        <dbReference type="SMART" id="SM00382"/>
    </source>
</evidence>
<dbReference type="OrthoDB" id="61127at2"/>
<proteinExistence type="predicted"/>
<dbReference type="Proteomes" id="UP000215145">
    <property type="component" value="Unassembled WGS sequence"/>
</dbReference>
<dbReference type="PANTHER" id="PTHR30050:SF8">
    <property type="entry name" value="PRIMOSOMAL PROTEIN DNAI"/>
    <property type="match status" value="1"/>
</dbReference>